<dbReference type="CDD" id="cd05233">
    <property type="entry name" value="SDR_c"/>
    <property type="match status" value="1"/>
</dbReference>
<dbReference type="PROSITE" id="PS00061">
    <property type="entry name" value="ADH_SHORT"/>
    <property type="match status" value="1"/>
</dbReference>
<organism evidence="3 4">
    <name type="scientific">Cyphellophora attinorum</name>
    <dbReference type="NCBI Taxonomy" id="1664694"/>
    <lineage>
        <taxon>Eukaryota</taxon>
        <taxon>Fungi</taxon>
        <taxon>Dikarya</taxon>
        <taxon>Ascomycota</taxon>
        <taxon>Pezizomycotina</taxon>
        <taxon>Eurotiomycetes</taxon>
        <taxon>Chaetothyriomycetidae</taxon>
        <taxon>Chaetothyriales</taxon>
        <taxon>Cyphellophoraceae</taxon>
        <taxon>Cyphellophora</taxon>
    </lineage>
</organism>
<comment type="similarity">
    <text evidence="1">Belongs to the short-chain dehydrogenases/reductases (SDR) family.</text>
</comment>
<dbReference type="OrthoDB" id="4113790at2759"/>
<dbReference type="Proteomes" id="UP000038010">
    <property type="component" value="Unassembled WGS sequence"/>
</dbReference>
<dbReference type="GeneID" id="28739629"/>
<protein>
    <submittedName>
        <fullName evidence="3">3-oxoacyl-[acyl-carrier-protein] FabG</fullName>
    </submittedName>
</protein>
<dbReference type="InterPro" id="IPR002347">
    <property type="entry name" value="SDR_fam"/>
</dbReference>
<evidence type="ECO:0000256" key="2">
    <source>
        <dbReference type="ARBA" id="ARBA00022857"/>
    </source>
</evidence>
<dbReference type="SUPFAM" id="SSF51735">
    <property type="entry name" value="NAD(P)-binding Rossmann-fold domains"/>
    <property type="match status" value="1"/>
</dbReference>
<dbReference type="FunFam" id="3.40.50.720:FF:000084">
    <property type="entry name" value="Short-chain dehydrogenase reductase"/>
    <property type="match status" value="1"/>
</dbReference>
<dbReference type="GO" id="GO:0016616">
    <property type="term" value="F:oxidoreductase activity, acting on the CH-OH group of donors, NAD or NADP as acceptor"/>
    <property type="evidence" value="ECO:0007669"/>
    <property type="project" value="TreeGrafter"/>
</dbReference>
<accession>A0A0N0NJ92</accession>
<evidence type="ECO:0000256" key="1">
    <source>
        <dbReference type="ARBA" id="ARBA00006484"/>
    </source>
</evidence>
<evidence type="ECO:0000313" key="3">
    <source>
        <dbReference type="EMBL" id="KPI36349.1"/>
    </source>
</evidence>
<dbReference type="GO" id="GO:0006633">
    <property type="term" value="P:fatty acid biosynthetic process"/>
    <property type="evidence" value="ECO:0007669"/>
    <property type="project" value="TreeGrafter"/>
</dbReference>
<dbReference type="PANTHER" id="PTHR42760:SF45">
    <property type="entry name" value="SHORT CHAIN DEHYDROGENASE_REDUCTASE FAMILY PROTEIN, PUTATIVE (AFU_ORTHOLOGUE AFUA_3G09150)-RELATED"/>
    <property type="match status" value="1"/>
</dbReference>
<reference evidence="3 4" key="1">
    <citation type="submission" date="2015-06" db="EMBL/GenBank/DDBJ databases">
        <title>Draft genome of the ant-associated black yeast Phialophora attae CBS 131958.</title>
        <authorList>
            <person name="Moreno L.F."/>
            <person name="Stielow B.J."/>
            <person name="de Hoog S."/>
            <person name="Vicente V.A."/>
            <person name="Weiss V.A."/>
            <person name="de Vries M."/>
            <person name="Cruz L.M."/>
            <person name="Souza E.M."/>
        </authorList>
    </citation>
    <scope>NUCLEOTIDE SEQUENCE [LARGE SCALE GENOMIC DNA]</scope>
    <source>
        <strain evidence="3 4">CBS 131958</strain>
    </source>
</reference>
<dbReference type="InterPro" id="IPR036291">
    <property type="entry name" value="NAD(P)-bd_dom_sf"/>
</dbReference>
<comment type="caution">
    <text evidence="3">The sequence shown here is derived from an EMBL/GenBank/DDBJ whole genome shotgun (WGS) entry which is preliminary data.</text>
</comment>
<dbReference type="EMBL" id="LFJN01000032">
    <property type="protein sequence ID" value="KPI36349.1"/>
    <property type="molecule type" value="Genomic_DNA"/>
</dbReference>
<dbReference type="Pfam" id="PF13561">
    <property type="entry name" value="adh_short_C2"/>
    <property type="match status" value="1"/>
</dbReference>
<evidence type="ECO:0000313" key="4">
    <source>
        <dbReference type="Proteomes" id="UP000038010"/>
    </source>
</evidence>
<dbReference type="VEuPathDB" id="FungiDB:AB675_7385"/>
<proteinExistence type="inferred from homology"/>
<dbReference type="PRINTS" id="PR00080">
    <property type="entry name" value="SDRFAMILY"/>
</dbReference>
<name>A0A0N0NJ92_9EURO</name>
<gene>
    <name evidence="3" type="ORF">AB675_7385</name>
</gene>
<dbReference type="STRING" id="1664694.A0A0N0NJ92"/>
<sequence>MAMPGYALITGGGSGIGLATALLLAREGAYGIALADIEEVQLKGAIAEIEAVATNDEFQCIAILVDVRKAESVAEMVKKTADAFGRVDYAVNSAGIGYKKLGVETEALDWERVMAVNLTGVFNSTKEEMRQMLKQEPIQKARYLDAPAQRGAIVNVSSIAGHIGIQQSSAYVASKHGVVGLTRTFALENPQVKINAIAPGYIKTPMTSEPGEMSRNAREKVANWTALQRFGLPEEVAEAILWLLSSRSNFVHGTSLAIDGGYLAH</sequence>
<dbReference type="PANTHER" id="PTHR42760">
    <property type="entry name" value="SHORT-CHAIN DEHYDROGENASES/REDUCTASES FAMILY MEMBER"/>
    <property type="match status" value="1"/>
</dbReference>
<keyword evidence="4" id="KW-1185">Reference proteome</keyword>
<dbReference type="InterPro" id="IPR020904">
    <property type="entry name" value="Sc_DH/Rdtase_CS"/>
</dbReference>
<dbReference type="PRINTS" id="PR00081">
    <property type="entry name" value="GDHRDH"/>
</dbReference>
<keyword evidence="2" id="KW-0521">NADP</keyword>
<dbReference type="Gene3D" id="3.40.50.720">
    <property type="entry name" value="NAD(P)-binding Rossmann-like Domain"/>
    <property type="match status" value="1"/>
</dbReference>
<dbReference type="AlphaFoldDB" id="A0A0N0NJ92"/>
<dbReference type="GO" id="GO:0048038">
    <property type="term" value="F:quinone binding"/>
    <property type="evidence" value="ECO:0007669"/>
    <property type="project" value="TreeGrafter"/>
</dbReference>
<dbReference type="RefSeq" id="XP_017996312.1">
    <property type="nucleotide sequence ID" value="XM_018147749.1"/>
</dbReference>